<dbReference type="FunFam" id="1.20.1280.290:FF:000002">
    <property type="entry name" value="Bidirectional sugar transporter SWEET"/>
    <property type="match status" value="2"/>
</dbReference>
<feature type="transmembrane region" description="Helical" evidence="9">
    <location>
        <begin position="159"/>
        <end position="181"/>
    </location>
</feature>
<dbReference type="Pfam" id="PF03083">
    <property type="entry name" value="MtN3_slv"/>
    <property type="match status" value="4"/>
</dbReference>
<feature type="transmembrane region" description="Helical" evidence="9">
    <location>
        <begin position="187"/>
        <end position="208"/>
    </location>
</feature>
<proteinExistence type="inferred from homology"/>
<evidence type="ECO:0000256" key="6">
    <source>
        <dbReference type="ARBA" id="ARBA00022737"/>
    </source>
</evidence>
<feature type="transmembrane region" description="Helical" evidence="9">
    <location>
        <begin position="358"/>
        <end position="379"/>
    </location>
</feature>
<reference evidence="10 11" key="1">
    <citation type="submission" date="2021-07" db="EMBL/GenBank/DDBJ databases">
        <title>The Aristolochia fimbriata genome: insights into angiosperm evolution, floral development and chemical biosynthesis.</title>
        <authorList>
            <person name="Jiao Y."/>
        </authorList>
    </citation>
    <scope>NUCLEOTIDE SEQUENCE [LARGE SCALE GENOMIC DNA]</scope>
    <source>
        <strain evidence="10">IBCAS-2021</strain>
        <tissue evidence="10">Leaf</tissue>
    </source>
</reference>
<protein>
    <recommendedName>
        <fullName evidence="12">Bidirectional sugar transporter SWEET</fullName>
    </recommendedName>
</protein>
<feature type="transmembrane region" description="Helical" evidence="9">
    <location>
        <begin position="126"/>
        <end position="147"/>
    </location>
</feature>
<sequence>MANISFIIGVVGNIVSILVFISPVGTFKRVVKKKSTENFKSIPYVATLLSTSLWTFYGVLKPGGLLVATVNGAGAVLQTIYVILFLIYAPKDTKIKTLKLVVAMDVAFLGAVVAVTLFVLHGSQRVLVVGFLCAGLTLGMYGSPMAAMRTVILTKSVEFMPFFLSFFLFLNGGVWTLYSVLVRDFFIGVPNAIGFVLGSVQLILYAAYRKEKPASAKQPSAEEEEEEEKGSAHLVEMGVYESSETQKEKSLTKGRSLPKPAVSRQLSLQRILKTYSLIPYDQIQTFARIVKRGSTEEFEGLPYVCTFLSSSLWTYYGVTKPGAYLIATVNSVGVLLELIYVTLFLIYAPPPSRARTGVFAAILDVGFLGAAVLVTRLAIHRTELRVTVIGLLCVGLTICMYGSPLAAMKTVITKRSVEYMPFFLSFFLFLNGGIWTFYSVLERDIFVGVPNGAGFVFGAAQLILYAIYKNAKGAKDYGNIEGLEEARRGLMQSSINEVNGEDGCSDKIAAP</sequence>
<evidence type="ECO:0000256" key="9">
    <source>
        <dbReference type="SAM" id="Phobius"/>
    </source>
</evidence>
<feature type="transmembrane region" description="Helical" evidence="9">
    <location>
        <begin position="6"/>
        <end position="27"/>
    </location>
</feature>
<gene>
    <name evidence="10" type="ORF">H6P81_015177</name>
</gene>
<feature type="transmembrane region" description="Helical" evidence="9">
    <location>
        <begin position="419"/>
        <end position="439"/>
    </location>
</feature>
<feature type="transmembrane region" description="Helical" evidence="9">
    <location>
        <begin position="324"/>
        <end position="346"/>
    </location>
</feature>
<dbReference type="Proteomes" id="UP000825729">
    <property type="component" value="Unassembled WGS sequence"/>
</dbReference>
<name>A0AAV7E7V3_ARIFI</name>
<dbReference type="InterPro" id="IPR047664">
    <property type="entry name" value="SWEET"/>
</dbReference>
<comment type="similarity">
    <text evidence="2">Belongs to the SWEET sugar transporter family.</text>
</comment>
<dbReference type="FunFam" id="1.20.1280.290:FF:000001">
    <property type="entry name" value="Bidirectional sugar transporter SWEET"/>
    <property type="match status" value="1"/>
</dbReference>
<dbReference type="PANTHER" id="PTHR10791:SF142">
    <property type="entry name" value="BIDIRECTIONAL SUGAR TRANSPORTER SWEET16"/>
    <property type="match status" value="1"/>
</dbReference>
<evidence type="ECO:0000256" key="1">
    <source>
        <dbReference type="ARBA" id="ARBA00004127"/>
    </source>
</evidence>
<dbReference type="GO" id="GO:0016020">
    <property type="term" value="C:membrane"/>
    <property type="evidence" value="ECO:0007669"/>
    <property type="project" value="InterPro"/>
</dbReference>
<feature type="transmembrane region" description="Helical" evidence="9">
    <location>
        <begin position="445"/>
        <end position="468"/>
    </location>
</feature>
<evidence type="ECO:0000256" key="5">
    <source>
        <dbReference type="ARBA" id="ARBA00022692"/>
    </source>
</evidence>
<keyword evidence="3" id="KW-0813">Transport</keyword>
<accession>A0AAV7E7V3</accession>
<evidence type="ECO:0000256" key="3">
    <source>
        <dbReference type="ARBA" id="ARBA00022448"/>
    </source>
</evidence>
<keyword evidence="7 9" id="KW-1133">Transmembrane helix</keyword>
<comment type="subcellular location">
    <subcellularLocation>
        <location evidence="1">Endomembrane system</location>
        <topology evidence="1">Multi-pass membrane protein</topology>
    </subcellularLocation>
</comment>
<dbReference type="GO" id="GO:0012505">
    <property type="term" value="C:endomembrane system"/>
    <property type="evidence" value="ECO:0007669"/>
    <property type="project" value="UniProtKB-SubCell"/>
</dbReference>
<keyword evidence="5 9" id="KW-0812">Transmembrane</keyword>
<evidence type="ECO:0008006" key="12">
    <source>
        <dbReference type="Google" id="ProtNLM"/>
    </source>
</evidence>
<dbReference type="InterPro" id="IPR004316">
    <property type="entry name" value="SWEET_rpt"/>
</dbReference>
<keyword evidence="6" id="KW-0677">Repeat</keyword>
<keyword evidence="4" id="KW-0762">Sugar transport</keyword>
<comment type="caution">
    <text evidence="10">The sequence shown here is derived from an EMBL/GenBank/DDBJ whole genome shotgun (WGS) entry which is preliminary data.</text>
</comment>
<evidence type="ECO:0000313" key="11">
    <source>
        <dbReference type="Proteomes" id="UP000825729"/>
    </source>
</evidence>
<feature type="transmembrane region" description="Helical" evidence="9">
    <location>
        <begin position="100"/>
        <end position="120"/>
    </location>
</feature>
<evidence type="ECO:0000256" key="7">
    <source>
        <dbReference type="ARBA" id="ARBA00022989"/>
    </source>
</evidence>
<feature type="transmembrane region" description="Helical" evidence="9">
    <location>
        <begin position="65"/>
        <end position="88"/>
    </location>
</feature>
<evidence type="ECO:0000313" key="10">
    <source>
        <dbReference type="EMBL" id="KAG9443837.1"/>
    </source>
</evidence>
<dbReference type="GO" id="GO:0051119">
    <property type="term" value="F:sugar transmembrane transporter activity"/>
    <property type="evidence" value="ECO:0007669"/>
    <property type="project" value="InterPro"/>
</dbReference>
<feature type="transmembrane region" description="Helical" evidence="9">
    <location>
        <begin position="385"/>
        <end position="407"/>
    </location>
</feature>
<evidence type="ECO:0000256" key="2">
    <source>
        <dbReference type="ARBA" id="ARBA00007809"/>
    </source>
</evidence>
<keyword evidence="8 9" id="KW-0472">Membrane</keyword>
<dbReference type="PANTHER" id="PTHR10791">
    <property type="entry name" value="RAG1-ACTIVATING PROTEIN 1"/>
    <property type="match status" value="1"/>
</dbReference>
<evidence type="ECO:0000256" key="8">
    <source>
        <dbReference type="ARBA" id="ARBA00023136"/>
    </source>
</evidence>
<organism evidence="10 11">
    <name type="scientific">Aristolochia fimbriata</name>
    <name type="common">White veined hardy Dutchman's pipe vine</name>
    <dbReference type="NCBI Taxonomy" id="158543"/>
    <lineage>
        <taxon>Eukaryota</taxon>
        <taxon>Viridiplantae</taxon>
        <taxon>Streptophyta</taxon>
        <taxon>Embryophyta</taxon>
        <taxon>Tracheophyta</taxon>
        <taxon>Spermatophyta</taxon>
        <taxon>Magnoliopsida</taxon>
        <taxon>Magnoliidae</taxon>
        <taxon>Piperales</taxon>
        <taxon>Aristolochiaceae</taxon>
        <taxon>Aristolochia</taxon>
    </lineage>
</organism>
<dbReference type="AlphaFoldDB" id="A0AAV7E7V3"/>
<dbReference type="EMBL" id="JAINDJ010000006">
    <property type="protein sequence ID" value="KAG9443837.1"/>
    <property type="molecule type" value="Genomic_DNA"/>
</dbReference>
<evidence type="ECO:0000256" key="4">
    <source>
        <dbReference type="ARBA" id="ARBA00022597"/>
    </source>
</evidence>
<keyword evidence="11" id="KW-1185">Reference proteome</keyword>
<feature type="transmembrane region" description="Helical" evidence="9">
    <location>
        <begin position="39"/>
        <end position="59"/>
    </location>
</feature>
<dbReference type="Gene3D" id="1.20.1280.290">
    <property type="match status" value="4"/>
</dbReference>